<dbReference type="EMBL" id="JABMIG020000030">
    <property type="protein sequence ID" value="KAL3800832.1"/>
    <property type="molecule type" value="Genomic_DNA"/>
</dbReference>
<feature type="compositionally biased region" description="Basic and acidic residues" evidence="1">
    <location>
        <begin position="747"/>
        <end position="775"/>
    </location>
</feature>
<dbReference type="Proteomes" id="UP001516023">
    <property type="component" value="Unassembled WGS sequence"/>
</dbReference>
<reference evidence="2 3" key="1">
    <citation type="journal article" date="2020" name="G3 (Bethesda)">
        <title>Improved Reference Genome for Cyclotella cryptica CCMP332, a Model for Cell Wall Morphogenesis, Salinity Adaptation, and Lipid Production in Diatoms (Bacillariophyta).</title>
        <authorList>
            <person name="Roberts W.R."/>
            <person name="Downey K.M."/>
            <person name="Ruck E.C."/>
            <person name="Traller J.C."/>
            <person name="Alverson A.J."/>
        </authorList>
    </citation>
    <scope>NUCLEOTIDE SEQUENCE [LARGE SCALE GENOMIC DNA]</scope>
    <source>
        <strain evidence="2 3">CCMP332</strain>
    </source>
</reference>
<protein>
    <submittedName>
        <fullName evidence="2">Uncharacterized protein</fullName>
    </submittedName>
</protein>
<evidence type="ECO:0000256" key="1">
    <source>
        <dbReference type="SAM" id="MobiDB-lite"/>
    </source>
</evidence>
<proteinExistence type="predicted"/>
<feature type="region of interest" description="Disordered" evidence="1">
    <location>
        <begin position="295"/>
        <end position="322"/>
    </location>
</feature>
<feature type="region of interest" description="Disordered" evidence="1">
    <location>
        <begin position="656"/>
        <end position="685"/>
    </location>
</feature>
<gene>
    <name evidence="2" type="ORF">HJC23_001669</name>
</gene>
<feature type="region of interest" description="Disordered" evidence="1">
    <location>
        <begin position="853"/>
        <end position="877"/>
    </location>
</feature>
<evidence type="ECO:0000313" key="3">
    <source>
        <dbReference type="Proteomes" id="UP001516023"/>
    </source>
</evidence>
<sequence length="1321" mass="144223">MTYQLLSRQLMCAWGSRQRPQQHREQFFILRSIGSHFCSRIVGTKQFQCSKICITPATKASIMPRASGSSRMRPGVALLLASLMSALTSTSALCFRVHRSNPRDITAPLSTTALMYTYTPGCFCPRHIPSTLLKMSNVPSHSSQFFDEEQMNSGGYYGRGRSQLAKLAQQSQQRQSWSHISHNNDLQSTLNEELNLMENRLLQFQETSRTRSQALLENLEAFSNFGVSTDKAIASTSTDGPYLGSFTSSDADFDTNKGAWVRSSMQNVLPTAASIAGLSSLGLLRDRMMKRHPKEQEAWMERNSKHNQQLREIDERRKRSNRSALSTAAGLGAFAVTVGTTHLPPVRPDGDFETINRASTESSRTSAGSPQNILAEVRRASQIGLNGGVANAATTLDEYGDLSRAKVYSAEAVQSSGFILPNYETNPREESLTQPLTAVNDGYGAANRYPDQLYESNSVKSVSIIEETSMKRPSFTVWNKKLLDEEKREMLENNAATSFTATIASIEGNKMEPSTTTDLAKGPSFTVWKQQLLDQQLDDLPFGSSVASSSTFVASADRSNAQSASRIEMQTTSKPLDTKNGVMFGSSAAASSTSIIASEFSRGANGIYESQSYTKEAPSRVYSGGFSPPLKELKPRTSRNFMLGGVPFRDLKSMFDAREQTSESDPKRVNQAPRETAVPVKRLTSGNLRSSVAPAILSIPREGGNSDETLNPSRTQSSTDSISKPKISPATQSKASPELSIIPEKIPLTRDDLLPSEPSDIKSHIPERIQMRSDSDAPQALLPPQQNAEPKISVKSLNVRGTSFEITDEEKDVSLSTDYPNKVSSQNTFYQGIAAGTFAAAVAKAFRKDSESREISSSTAGETNGFPPPPSSVPQENIITDKPFVFKSFRAESQMKRESRFEIKTPSTSVSSKSVKMKAGEERISVGMDSTIEIGSSLGFTAGSDSSGAFSFREVTDDVPSYNEIYAINSKAVVDDKTSYLDSLSRALPTPPTSGMGIKSYLDELSNVPPLLLRTPSLEPHDDNVGNSINLCGSSLDNISQDLKIMSKYLDSITPDISSDLDSISSDLDSVTQDISTASAALFACSRQQEESKNYLSNVSHFESYLDSLSQETKTRLSSTDGFEKAPSLSFEEYDLQDSTTKPRSYLDSISKGDPTLLRGKGLTSYVSELSSAPPLAFDLTTQESLSPPVPPVLHSSISSYTKPASDFNAIDYRRPRRVRVFVEHSVDLNKSLGGLINDGIIDATPHPSYNEESNLYRDGSLSAMQWQQGSVIPAELSSNFSGRSASTSSYSSAYNVPSANGKKRRVTVTVDHFVESAYEH</sequence>
<name>A0ABD3QK94_9STRA</name>
<keyword evidence="3" id="KW-1185">Reference proteome</keyword>
<feature type="compositionally biased region" description="Polar residues" evidence="1">
    <location>
        <begin position="706"/>
        <end position="722"/>
    </location>
</feature>
<accession>A0ABD3QK94</accession>
<organism evidence="2 3">
    <name type="scientific">Cyclotella cryptica</name>
    <dbReference type="NCBI Taxonomy" id="29204"/>
    <lineage>
        <taxon>Eukaryota</taxon>
        <taxon>Sar</taxon>
        <taxon>Stramenopiles</taxon>
        <taxon>Ochrophyta</taxon>
        <taxon>Bacillariophyta</taxon>
        <taxon>Coscinodiscophyceae</taxon>
        <taxon>Thalassiosirophycidae</taxon>
        <taxon>Stephanodiscales</taxon>
        <taxon>Stephanodiscaceae</taxon>
        <taxon>Cyclotella</taxon>
    </lineage>
</organism>
<feature type="compositionally biased region" description="Basic and acidic residues" evidence="1">
    <location>
        <begin position="656"/>
        <end position="668"/>
    </location>
</feature>
<feature type="compositionally biased region" description="Basic and acidic residues" evidence="1">
    <location>
        <begin position="295"/>
        <end position="317"/>
    </location>
</feature>
<comment type="caution">
    <text evidence="2">The sequence shown here is derived from an EMBL/GenBank/DDBJ whole genome shotgun (WGS) entry which is preliminary data.</text>
</comment>
<feature type="region of interest" description="Disordered" evidence="1">
    <location>
        <begin position="697"/>
        <end position="790"/>
    </location>
</feature>
<evidence type="ECO:0000313" key="2">
    <source>
        <dbReference type="EMBL" id="KAL3800832.1"/>
    </source>
</evidence>